<keyword evidence="4" id="KW-1185">Reference proteome</keyword>
<dbReference type="InterPro" id="IPR006047">
    <property type="entry name" value="GH13_cat_dom"/>
</dbReference>
<keyword evidence="3" id="KW-0378">Hydrolase</keyword>
<evidence type="ECO:0000313" key="4">
    <source>
        <dbReference type="Proteomes" id="UP000703038"/>
    </source>
</evidence>
<name>A0ABS2KU30_9NOCA</name>
<evidence type="ECO:0000313" key="3">
    <source>
        <dbReference type="EMBL" id="MBM7415377.1"/>
    </source>
</evidence>
<dbReference type="InterPro" id="IPR045857">
    <property type="entry name" value="O16G_dom_2"/>
</dbReference>
<dbReference type="GO" id="GO:0004558">
    <property type="term" value="F:alpha-1,4-glucosidase activity"/>
    <property type="evidence" value="ECO:0007669"/>
    <property type="project" value="UniProtKB-EC"/>
</dbReference>
<dbReference type="Gene3D" id="3.20.20.80">
    <property type="entry name" value="Glycosidases"/>
    <property type="match status" value="1"/>
</dbReference>
<gene>
    <name evidence="3" type="ORF">JOE42_002110</name>
</gene>
<feature type="domain" description="Glycosyl hydrolase family 13 catalytic" evidence="2">
    <location>
        <begin position="31"/>
        <end position="415"/>
    </location>
</feature>
<dbReference type="InterPro" id="IPR017853">
    <property type="entry name" value="GH"/>
</dbReference>
<comment type="caution">
    <text evidence="3">The sequence shown here is derived from an EMBL/GenBank/DDBJ whole genome shotgun (WGS) entry which is preliminary data.</text>
</comment>
<dbReference type="RefSeq" id="WP_371831685.1">
    <property type="nucleotide sequence ID" value="NZ_JAFBBK010000001.1"/>
</dbReference>
<dbReference type="Pfam" id="PF00128">
    <property type="entry name" value="Alpha-amylase"/>
    <property type="match status" value="1"/>
</dbReference>
<evidence type="ECO:0000259" key="2">
    <source>
        <dbReference type="SMART" id="SM00642"/>
    </source>
</evidence>
<dbReference type="PANTHER" id="PTHR10357:SF179">
    <property type="entry name" value="NEUTRAL AND BASIC AMINO ACID TRANSPORT PROTEIN RBAT"/>
    <property type="match status" value="1"/>
</dbReference>
<organism evidence="3 4">
    <name type="scientific">Rhodococcoides corynebacterioides</name>
    <dbReference type="NCBI Taxonomy" id="53972"/>
    <lineage>
        <taxon>Bacteria</taxon>
        <taxon>Bacillati</taxon>
        <taxon>Actinomycetota</taxon>
        <taxon>Actinomycetes</taxon>
        <taxon>Mycobacteriales</taxon>
        <taxon>Nocardiaceae</taxon>
        <taxon>Rhodococcoides</taxon>
    </lineage>
</organism>
<reference evidence="3 4" key="1">
    <citation type="submission" date="2021-01" db="EMBL/GenBank/DDBJ databases">
        <title>Genomics of switchgrass bacterial isolates.</title>
        <authorList>
            <person name="Shade A."/>
        </authorList>
    </citation>
    <scope>NUCLEOTIDE SEQUENCE [LARGE SCALE GENOMIC DNA]</scope>
    <source>
        <strain evidence="3 4">PvP111</strain>
    </source>
</reference>
<evidence type="ECO:0000256" key="1">
    <source>
        <dbReference type="ARBA" id="ARBA00008061"/>
    </source>
</evidence>
<dbReference type="Gene3D" id="3.90.400.10">
    <property type="entry name" value="Oligo-1,6-glucosidase, Domain 2"/>
    <property type="match status" value="1"/>
</dbReference>
<sequence>MSTPIDASAGQSPADGSSTPAPWWSDAVFYQIYPRSFADSNGDGIGDLGGIRDKLGYLELLGVDALWLSPVMRSPMVDHGYDVSDPRDIDPLFGSLETMDAVVTEAHARGMKVTMDLVPNHTSDQHEWFQAALAAAPGSPERARYVFRDGKGDGSEPPNNWPSIFGGPAWHRVTEADGTPGQWYLHIFAPEQPDLNWTEPEVLADLEATIRFWLDRGVDGFRIDVAHGMAKPADLPDMDLSVNELMRNEDGDPRFDDDGVHEIHRALRRVVDEYDGAMTVGEVWVQDNERFSRYIRPDELTLGFNFRLAEAAFEASAIRDAVDNSLDAVDRVGGTPTWTLSNHDVDREVTRYGGGEQGLQRARAMALVLLALPGVVFVYNGSELGLPNADLPDSALQDPAWFRSGGEERGRDACRVPLPWEGTEPPFGFSTARETWLPIPAEWAPLTVESQLEDVDSMLSLYRTALSLRAARPEFSEPGVEWYGSPPGCLAFRRRGGVICALNTTSEPITLPPGALLLASAPLQDGLLPADAAAWLV</sequence>
<dbReference type="PANTHER" id="PTHR10357">
    <property type="entry name" value="ALPHA-AMYLASE FAMILY MEMBER"/>
    <property type="match status" value="1"/>
</dbReference>
<dbReference type="SMART" id="SM00642">
    <property type="entry name" value="Aamy"/>
    <property type="match status" value="1"/>
</dbReference>
<accession>A0ABS2KU30</accession>
<keyword evidence="3" id="KW-0326">Glycosidase</keyword>
<dbReference type="EMBL" id="JAFBBK010000001">
    <property type="protein sequence ID" value="MBM7415377.1"/>
    <property type="molecule type" value="Genomic_DNA"/>
</dbReference>
<dbReference type="SUPFAM" id="SSF51445">
    <property type="entry name" value="(Trans)glycosidases"/>
    <property type="match status" value="1"/>
</dbReference>
<proteinExistence type="inferred from homology"/>
<dbReference type="EC" id="3.2.1.20" evidence="3"/>
<dbReference type="CDD" id="cd11332">
    <property type="entry name" value="AmyAc_OligoGlu_TS"/>
    <property type="match status" value="1"/>
</dbReference>
<comment type="similarity">
    <text evidence="1">Belongs to the glycosyl hydrolase 13 family.</text>
</comment>
<protein>
    <submittedName>
        <fullName evidence="3">Alpha-glucosidase</fullName>
        <ecNumber evidence="3">3.2.1.20</ecNumber>
    </submittedName>
</protein>
<dbReference type="Proteomes" id="UP000703038">
    <property type="component" value="Unassembled WGS sequence"/>
</dbReference>